<dbReference type="Gene3D" id="3.40.190.10">
    <property type="entry name" value="Periplasmic binding protein-like II"/>
    <property type="match status" value="2"/>
</dbReference>
<evidence type="ECO:0000313" key="4">
    <source>
        <dbReference type="EMBL" id="NTC29502.1"/>
    </source>
</evidence>
<dbReference type="RefSeq" id="WP_081308790.1">
    <property type="nucleotide sequence ID" value="NZ_JAAKZU010000029.1"/>
</dbReference>
<dbReference type="InterPro" id="IPR001638">
    <property type="entry name" value="Solute-binding_3/MltF_N"/>
</dbReference>
<reference evidence="4" key="1">
    <citation type="journal article" date="2020" name="Science">
        <title>Unexpected conservation and global transmission of agrobacterial virulence plasmids.</title>
        <authorList>
            <person name="Weisberg A.J."/>
            <person name="Davis E.W. 2nd"/>
            <person name="Tabima J."/>
            <person name="Belcher M.S."/>
            <person name="Miller M."/>
            <person name="Kuo C.H."/>
            <person name="Loper J.E."/>
            <person name="Grunwald N.J."/>
            <person name="Putnam M.L."/>
            <person name="Chang J.H."/>
        </authorList>
    </citation>
    <scope>NUCLEOTIDE SEQUENCE</scope>
    <source>
        <strain evidence="4">17-1853-1a</strain>
    </source>
</reference>
<organism evidence="4 5">
    <name type="scientific">Agrobacterium tumefaciens</name>
    <dbReference type="NCBI Taxonomy" id="358"/>
    <lineage>
        <taxon>Bacteria</taxon>
        <taxon>Pseudomonadati</taxon>
        <taxon>Pseudomonadota</taxon>
        <taxon>Alphaproteobacteria</taxon>
        <taxon>Hyphomicrobiales</taxon>
        <taxon>Rhizobiaceae</taxon>
        <taxon>Rhizobium/Agrobacterium group</taxon>
        <taxon>Agrobacterium</taxon>
        <taxon>Agrobacterium tumefaciens complex</taxon>
    </lineage>
</organism>
<dbReference type="SUPFAM" id="SSF53850">
    <property type="entry name" value="Periplasmic binding protein-like II"/>
    <property type="match status" value="1"/>
</dbReference>
<comment type="caution">
    <text evidence="4">The sequence shown here is derived from an EMBL/GenBank/DDBJ whole genome shotgun (WGS) entry which is preliminary data.</text>
</comment>
<proteinExistence type="predicted"/>
<comment type="subcellular location">
    <subcellularLocation>
        <location evidence="1">Periplasm</location>
    </subcellularLocation>
</comment>
<feature type="domain" description="Solute-binding protein family 3/N-terminal" evidence="3">
    <location>
        <begin position="2"/>
        <end position="228"/>
    </location>
</feature>
<evidence type="ECO:0000256" key="2">
    <source>
        <dbReference type="ARBA" id="ARBA00022729"/>
    </source>
</evidence>
<dbReference type="Pfam" id="PF00497">
    <property type="entry name" value="SBP_bac_3"/>
    <property type="match status" value="1"/>
</dbReference>
<sequence>MRFAYLIEPPFNYRNECGDVTGCDVELARVILAMIGIHDIEFIETEFSQLLPGLNENLWDMTTGLFDTAERRKIVTFSHPIWALPDGLLVRKGNLRDLDGYASAAKNPECTLVAIRDQIQHRAIMEAGVPDDRILICETYDEAAQAVLDGRADAYASVAMAHLGFMQQNPELDLEVVSVLPKERPAASGAFAFRQSDRELQSAVDAALLCYIGSDEHRVLMRNFGFDDQALVNGEASLAK</sequence>
<dbReference type="GO" id="GO:0042597">
    <property type="term" value="C:periplasmic space"/>
    <property type="evidence" value="ECO:0007669"/>
    <property type="project" value="UniProtKB-SubCell"/>
</dbReference>
<evidence type="ECO:0000259" key="3">
    <source>
        <dbReference type="SMART" id="SM00062"/>
    </source>
</evidence>
<dbReference type="Proteomes" id="UP000702952">
    <property type="component" value="Unassembled WGS sequence"/>
</dbReference>
<dbReference type="PANTHER" id="PTHR35936:SF17">
    <property type="entry name" value="ARGININE-BINDING EXTRACELLULAR PROTEIN ARTP"/>
    <property type="match status" value="1"/>
</dbReference>
<name>A0AA44JAD5_AGRTU</name>
<accession>A0AA44JAD5</accession>
<protein>
    <submittedName>
        <fullName evidence="4">Transporter substrate-binding domain-containing protein</fullName>
    </submittedName>
</protein>
<gene>
    <name evidence="4" type="ORF">G6M46_15285</name>
</gene>
<keyword evidence="2" id="KW-0732">Signal</keyword>
<evidence type="ECO:0000313" key="5">
    <source>
        <dbReference type="Proteomes" id="UP000702952"/>
    </source>
</evidence>
<dbReference type="PANTHER" id="PTHR35936">
    <property type="entry name" value="MEMBRANE-BOUND LYTIC MUREIN TRANSGLYCOSYLASE F"/>
    <property type="match status" value="1"/>
</dbReference>
<dbReference type="SMART" id="SM00062">
    <property type="entry name" value="PBPb"/>
    <property type="match status" value="1"/>
</dbReference>
<dbReference type="AlphaFoldDB" id="A0AA44JAD5"/>
<dbReference type="EMBL" id="JAAMAY010000026">
    <property type="protein sequence ID" value="NTC29502.1"/>
    <property type="molecule type" value="Genomic_DNA"/>
</dbReference>
<evidence type="ECO:0000256" key="1">
    <source>
        <dbReference type="ARBA" id="ARBA00004418"/>
    </source>
</evidence>